<evidence type="ECO:0000256" key="1">
    <source>
        <dbReference type="SAM" id="MobiDB-lite"/>
    </source>
</evidence>
<organism evidence="2 3">
    <name type="scientific">Brassica carinata</name>
    <name type="common">Ethiopian mustard</name>
    <name type="synonym">Abyssinian cabbage</name>
    <dbReference type="NCBI Taxonomy" id="52824"/>
    <lineage>
        <taxon>Eukaryota</taxon>
        <taxon>Viridiplantae</taxon>
        <taxon>Streptophyta</taxon>
        <taxon>Embryophyta</taxon>
        <taxon>Tracheophyta</taxon>
        <taxon>Spermatophyta</taxon>
        <taxon>Magnoliopsida</taxon>
        <taxon>eudicotyledons</taxon>
        <taxon>Gunneridae</taxon>
        <taxon>Pentapetalae</taxon>
        <taxon>rosids</taxon>
        <taxon>malvids</taxon>
        <taxon>Brassicales</taxon>
        <taxon>Brassicaceae</taxon>
        <taxon>Brassiceae</taxon>
        <taxon>Brassica</taxon>
    </lineage>
</organism>
<accession>A0A8X7RWF2</accession>
<name>A0A8X7RWF2_BRACI</name>
<feature type="compositionally biased region" description="Basic and acidic residues" evidence="1">
    <location>
        <begin position="94"/>
        <end position="125"/>
    </location>
</feature>
<dbReference type="EMBL" id="JAAMPC010000009">
    <property type="protein sequence ID" value="KAG2296359.1"/>
    <property type="molecule type" value="Genomic_DNA"/>
</dbReference>
<dbReference type="AlphaFoldDB" id="A0A8X7RWF2"/>
<feature type="region of interest" description="Disordered" evidence="1">
    <location>
        <begin position="51"/>
        <end position="147"/>
    </location>
</feature>
<reference evidence="2 3" key="1">
    <citation type="submission" date="2020-02" db="EMBL/GenBank/DDBJ databases">
        <authorList>
            <person name="Ma Q."/>
            <person name="Huang Y."/>
            <person name="Song X."/>
            <person name="Pei D."/>
        </authorList>
    </citation>
    <scope>NUCLEOTIDE SEQUENCE [LARGE SCALE GENOMIC DNA]</scope>
    <source>
        <strain evidence="2">Sxm20200214</strain>
        <tissue evidence="2">Leaf</tissue>
    </source>
</reference>
<sequence>MVPSIPSLDRKEVLPGDHIVDTQESDRLQAFSTRLDRHSRPFGDRVSAVTNGARPLRNKITPSIPQKLSGHERSNRHGNKVNGPSFYMKAQYRNRADDRRSYGASREGHYLEGNEDTALERERRNHNQRNVSPQFPPGNSDEQETPRQVEGDLLPSDYQQEGAVLPRPPLERALIFPELPPPRSIPTTEEVMEELIEASHQYVNHPDPIEREAHIQRVLETNAQGIMEETAARIIVSATTQSPAQQLICFQPEGRIYRSTG</sequence>
<evidence type="ECO:0000313" key="3">
    <source>
        <dbReference type="Proteomes" id="UP000886595"/>
    </source>
</evidence>
<dbReference type="Proteomes" id="UP000886595">
    <property type="component" value="Unassembled WGS sequence"/>
</dbReference>
<evidence type="ECO:0000313" key="2">
    <source>
        <dbReference type="EMBL" id="KAG2296359.1"/>
    </source>
</evidence>
<gene>
    <name evidence="2" type="ORF">Bca52824_043028</name>
</gene>
<comment type="caution">
    <text evidence="2">The sequence shown here is derived from an EMBL/GenBank/DDBJ whole genome shotgun (WGS) entry which is preliminary data.</text>
</comment>
<proteinExistence type="predicted"/>
<keyword evidence="3" id="KW-1185">Reference proteome</keyword>
<protein>
    <submittedName>
        <fullName evidence="2">Uncharacterized protein</fullName>
    </submittedName>
</protein>